<name>A0ABU3E025_9FLAO</name>
<proteinExistence type="predicted"/>
<evidence type="ECO:0000313" key="2">
    <source>
        <dbReference type="Proteomes" id="UP001261624"/>
    </source>
</evidence>
<gene>
    <name evidence="1" type="ORF">RM549_06095</name>
</gene>
<comment type="caution">
    <text evidence="1">The sequence shown here is derived from an EMBL/GenBank/DDBJ whole genome shotgun (WGS) entry which is preliminary data.</text>
</comment>
<accession>A0ABU3E025</accession>
<reference evidence="1 2" key="1">
    <citation type="submission" date="2023-09" db="EMBL/GenBank/DDBJ databases">
        <authorList>
            <person name="Rey-Velasco X."/>
        </authorList>
    </citation>
    <scope>NUCLEOTIDE SEQUENCE [LARGE SCALE GENOMIC DNA]</scope>
    <source>
        <strain evidence="1 2">F188</strain>
    </source>
</reference>
<dbReference type="Proteomes" id="UP001261624">
    <property type="component" value="Unassembled WGS sequence"/>
</dbReference>
<evidence type="ECO:0000313" key="1">
    <source>
        <dbReference type="EMBL" id="MDT0689348.1"/>
    </source>
</evidence>
<protein>
    <submittedName>
        <fullName evidence="1">Uncharacterized protein</fullName>
    </submittedName>
</protein>
<dbReference type="RefSeq" id="WP_311682819.1">
    <property type="nucleotide sequence ID" value="NZ_JAVRHM010000005.1"/>
</dbReference>
<keyword evidence="2" id="KW-1185">Reference proteome</keyword>
<dbReference type="EMBL" id="JAVRHM010000005">
    <property type="protein sequence ID" value="MDT0689348.1"/>
    <property type="molecule type" value="Genomic_DNA"/>
</dbReference>
<sequence>MATEAEITELKKNWKRDPCWDIYDTEGFEEHREELETYQKEQELIWETHRRHKLKQKAERMGVPGNLVLARYIEGLETTIIKLREDIDKK</sequence>
<organism evidence="1 2">
    <name type="scientific">Autumnicola patrickiae</name>
    <dbReference type="NCBI Taxonomy" id="3075591"/>
    <lineage>
        <taxon>Bacteria</taxon>
        <taxon>Pseudomonadati</taxon>
        <taxon>Bacteroidota</taxon>
        <taxon>Flavobacteriia</taxon>
        <taxon>Flavobacteriales</taxon>
        <taxon>Flavobacteriaceae</taxon>
        <taxon>Autumnicola</taxon>
    </lineage>
</organism>